<evidence type="ECO:0000256" key="7">
    <source>
        <dbReference type="SAM" id="Phobius"/>
    </source>
</evidence>
<feature type="transmembrane region" description="Helical" evidence="7">
    <location>
        <begin position="24"/>
        <end position="43"/>
    </location>
</feature>
<accession>A0A6L9Y4W5</accession>
<dbReference type="AlphaFoldDB" id="A0A6L9Y4W5"/>
<dbReference type="PANTHER" id="PTHR43840">
    <property type="entry name" value="MITOCHONDRIAL METAL TRANSPORTER 1-RELATED"/>
    <property type="match status" value="1"/>
</dbReference>
<sequence>MDTTTSNSINTTIQRQKAASKSTWVSVIVNIFLCVIQIITGYLTTSCALVADAIHSLSDLISDAVVLIANRFANIPPDENHPHGHYRYENIASFFIGLLLLSVGLGMIWNSVHQLLLSEKTPTDIHYAALFIALFVLIAKEGLFRYLLAIGKKVGSTMLIVNAWHARSDALSSLIVFIAIIASIMGVLWADSVAALLVGAMIAHMGLQFTWNALQTLSDLAVSPEEQQEIAKIIQQTKGVIQFHQLKTRKSGDFIHVEVHLEFPEETTIKTAHDIGLAVSHRLKAKGNIIDVTTHFDPISTDHYPLD</sequence>
<gene>
    <name evidence="10" type="ORF">F9B74_00665</name>
</gene>
<dbReference type="Proteomes" id="UP000477651">
    <property type="component" value="Unassembled WGS sequence"/>
</dbReference>
<feature type="transmembrane region" description="Helical" evidence="7">
    <location>
        <begin position="170"/>
        <end position="189"/>
    </location>
</feature>
<feature type="transmembrane region" description="Helical" evidence="7">
    <location>
        <begin position="91"/>
        <end position="109"/>
    </location>
</feature>
<dbReference type="InterPro" id="IPR002524">
    <property type="entry name" value="Cation_efflux"/>
</dbReference>
<name>A0A6L9Y4W5_9BURK</name>
<dbReference type="InterPro" id="IPR058533">
    <property type="entry name" value="Cation_efflux_TM"/>
</dbReference>
<keyword evidence="4 7" id="KW-0812">Transmembrane</keyword>
<dbReference type="RefSeq" id="WP_163763648.1">
    <property type="nucleotide sequence ID" value="NZ_JAAGYR010000001.1"/>
</dbReference>
<evidence type="ECO:0000259" key="9">
    <source>
        <dbReference type="Pfam" id="PF16916"/>
    </source>
</evidence>
<dbReference type="GO" id="GO:0016020">
    <property type="term" value="C:membrane"/>
    <property type="evidence" value="ECO:0007669"/>
    <property type="project" value="UniProtKB-SubCell"/>
</dbReference>
<evidence type="ECO:0000256" key="6">
    <source>
        <dbReference type="ARBA" id="ARBA00023136"/>
    </source>
</evidence>
<dbReference type="InterPro" id="IPR050291">
    <property type="entry name" value="CDF_Transporter"/>
</dbReference>
<proteinExistence type="inferred from homology"/>
<evidence type="ECO:0000313" key="10">
    <source>
        <dbReference type="EMBL" id="NEN74844.1"/>
    </source>
</evidence>
<protein>
    <submittedName>
        <fullName evidence="10">Cation transporter</fullName>
    </submittedName>
</protein>
<evidence type="ECO:0000256" key="2">
    <source>
        <dbReference type="ARBA" id="ARBA00008114"/>
    </source>
</evidence>
<dbReference type="GO" id="GO:0008324">
    <property type="term" value="F:monoatomic cation transmembrane transporter activity"/>
    <property type="evidence" value="ECO:0007669"/>
    <property type="project" value="InterPro"/>
</dbReference>
<feature type="domain" description="Cation efflux protein cytoplasmic" evidence="9">
    <location>
        <begin position="223"/>
        <end position="298"/>
    </location>
</feature>
<dbReference type="Pfam" id="PF16916">
    <property type="entry name" value="ZT_dimer"/>
    <property type="match status" value="1"/>
</dbReference>
<evidence type="ECO:0000256" key="4">
    <source>
        <dbReference type="ARBA" id="ARBA00022692"/>
    </source>
</evidence>
<dbReference type="Pfam" id="PF01545">
    <property type="entry name" value="Cation_efflux"/>
    <property type="match status" value="1"/>
</dbReference>
<organism evidence="10 11">
    <name type="scientific">Pelistega ratti</name>
    <dbReference type="NCBI Taxonomy" id="2652177"/>
    <lineage>
        <taxon>Bacteria</taxon>
        <taxon>Pseudomonadati</taxon>
        <taxon>Pseudomonadota</taxon>
        <taxon>Betaproteobacteria</taxon>
        <taxon>Burkholderiales</taxon>
        <taxon>Alcaligenaceae</taxon>
        <taxon>Pelistega</taxon>
    </lineage>
</organism>
<keyword evidence="6 7" id="KW-0472">Membrane</keyword>
<evidence type="ECO:0000256" key="1">
    <source>
        <dbReference type="ARBA" id="ARBA00004141"/>
    </source>
</evidence>
<comment type="similarity">
    <text evidence="2">Belongs to the cation diffusion facilitator (CDF) transporter (TC 2.A.4) family.</text>
</comment>
<reference evidence="10 11" key="1">
    <citation type="submission" date="2020-02" db="EMBL/GenBank/DDBJ databases">
        <title>Pelistega sp. NLN82 were isolated from wild rodents of the Hainan Island.</title>
        <authorList>
            <person name="Niu N."/>
            <person name="Zhou J."/>
        </authorList>
    </citation>
    <scope>NUCLEOTIDE SEQUENCE [LARGE SCALE GENOMIC DNA]</scope>
    <source>
        <strain evidence="10 11">NLN82</strain>
    </source>
</reference>
<evidence type="ECO:0000259" key="8">
    <source>
        <dbReference type="Pfam" id="PF01545"/>
    </source>
</evidence>
<comment type="caution">
    <text evidence="10">The sequence shown here is derived from an EMBL/GenBank/DDBJ whole genome shotgun (WGS) entry which is preliminary data.</text>
</comment>
<keyword evidence="3" id="KW-0813">Transport</keyword>
<evidence type="ECO:0000256" key="3">
    <source>
        <dbReference type="ARBA" id="ARBA00022448"/>
    </source>
</evidence>
<dbReference type="InterPro" id="IPR027470">
    <property type="entry name" value="Cation_efflux_CTD"/>
</dbReference>
<comment type="subcellular location">
    <subcellularLocation>
        <location evidence="1">Membrane</location>
        <topology evidence="1">Multi-pass membrane protein</topology>
    </subcellularLocation>
</comment>
<dbReference type="FunFam" id="1.20.1510.10:FF:000006">
    <property type="entry name" value="Divalent cation efflux transporter"/>
    <property type="match status" value="1"/>
</dbReference>
<dbReference type="InterPro" id="IPR036837">
    <property type="entry name" value="Cation_efflux_CTD_sf"/>
</dbReference>
<keyword evidence="5 7" id="KW-1133">Transmembrane helix</keyword>
<dbReference type="Gene3D" id="3.30.70.1350">
    <property type="entry name" value="Cation efflux protein, cytoplasmic domain"/>
    <property type="match status" value="1"/>
</dbReference>
<dbReference type="SUPFAM" id="SSF160240">
    <property type="entry name" value="Cation efflux protein cytoplasmic domain-like"/>
    <property type="match status" value="1"/>
</dbReference>
<dbReference type="PANTHER" id="PTHR43840:SF15">
    <property type="entry name" value="MITOCHONDRIAL METAL TRANSPORTER 1-RELATED"/>
    <property type="match status" value="1"/>
</dbReference>
<feature type="transmembrane region" description="Helical" evidence="7">
    <location>
        <begin position="129"/>
        <end position="149"/>
    </location>
</feature>
<dbReference type="Gene3D" id="1.20.1510.10">
    <property type="entry name" value="Cation efflux protein transmembrane domain"/>
    <property type="match status" value="1"/>
</dbReference>
<keyword evidence="11" id="KW-1185">Reference proteome</keyword>
<feature type="domain" description="Cation efflux protein transmembrane" evidence="8">
    <location>
        <begin position="24"/>
        <end position="217"/>
    </location>
</feature>
<evidence type="ECO:0000313" key="11">
    <source>
        <dbReference type="Proteomes" id="UP000477651"/>
    </source>
</evidence>
<dbReference type="NCBIfam" id="TIGR01297">
    <property type="entry name" value="CDF"/>
    <property type="match status" value="1"/>
</dbReference>
<dbReference type="EMBL" id="JAAGYR010000001">
    <property type="protein sequence ID" value="NEN74844.1"/>
    <property type="molecule type" value="Genomic_DNA"/>
</dbReference>
<dbReference type="SUPFAM" id="SSF161111">
    <property type="entry name" value="Cation efflux protein transmembrane domain-like"/>
    <property type="match status" value="1"/>
</dbReference>
<dbReference type="InterPro" id="IPR027469">
    <property type="entry name" value="Cation_efflux_TMD_sf"/>
</dbReference>
<evidence type="ECO:0000256" key="5">
    <source>
        <dbReference type="ARBA" id="ARBA00022989"/>
    </source>
</evidence>